<dbReference type="Pfam" id="PF03061">
    <property type="entry name" value="4HBT"/>
    <property type="match status" value="1"/>
</dbReference>
<accession>A0A136IKX8</accession>
<dbReference type="PANTHER" id="PTHR47260">
    <property type="entry name" value="UPF0644 PROTEIN PB2B4.06"/>
    <property type="match status" value="1"/>
</dbReference>
<dbReference type="InterPro" id="IPR052061">
    <property type="entry name" value="PTE-AB_protein"/>
</dbReference>
<protein>
    <submittedName>
        <fullName evidence="2">HotDog domain-containing protein</fullName>
    </submittedName>
</protein>
<dbReference type="OrthoDB" id="506431at2759"/>
<reference evidence="3" key="1">
    <citation type="submission" date="2016-02" db="EMBL/GenBank/DDBJ databases">
        <title>Draft genome sequence of Microdochium bolleyi, a fungal endophyte of beachgrass.</title>
        <authorList>
            <consortium name="DOE Joint Genome Institute"/>
            <person name="David A.S."/>
            <person name="May G."/>
            <person name="Haridas S."/>
            <person name="Lim J."/>
            <person name="Wang M."/>
            <person name="Labutti K."/>
            <person name="Lipzen A."/>
            <person name="Barry K."/>
            <person name="Grigoriev I.V."/>
        </authorList>
    </citation>
    <scope>NUCLEOTIDE SEQUENCE [LARGE SCALE GENOMIC DNA]</scope>
    <source>
        <strain evidence="3">J235TASD1</strain>
    </source>
</reference>
<dbReference type="EMBL" id="KQ964278">
    <property type="protein sequence ID" value="KXJ85612.1"/>
    <property type="molecule type" value="Genomic_DNA"/>
</dbReference>
<evidence type="ECO:0000259" key="1">
    <source>
        <dbReference type="Pfam" id="PF03061"/>
    </source>
</evidence>
<dbReference type="Proteomes" id="UP000070501">
    <property type="component" value="Unassembled WGS sequence"/>
</dbReference>
<dbReference type="InterPro" id="IPR006683">
    <property type="entry name" value="Thioestr_dom"/>
</dbReference>
<dbReference type="SUPFAM" id="SSF54637">
    <property type="entry name" value="Thioesterase/thiol ester dehydrase-isomerase"/>
    <property type="match status" value="1"/>
</dbReference>
<dbReference type="Gene3D" id="3.10.129.10">
    <property type="entry name" value="Hotdog Thioesterase"/>
    <property type="match status" value="1"/>
</dbReference>
<sequence>MVMPKHITVPAYTTFEHAGAFDASRVERADDEAYLRSTFPAVDARLSRPGVRTWAPSTSDVFAITLNNELTLPGFLVYWDEPAGTPLSSTPAQKMAYTPAASHLSDGKAEMVREVHALLRTEKGLQSYPGILQGGMVTALMDEVTGLSTVVNRIRGVEGFREHLFMTASVAVKFAKPVPTPATLVITARIKDVKGRLVMVEGEIRDFDKGGETGPVLARVDAVWAGIKLKDGKPMMFKM</sequence>
<dbReference type="InParanoid" id="A0A136IKX8"/>
<evidence type="ECO:0000313" key="3">
    <source>
        <dbReference type="Proteomes" id="UP000070501"/>
    </source>
</evidence>
<gene>
    <name evidence="2" type="ORF">Micbo1qcDRAFT_169288</name>
</gene>
<proteinExistence type="predicted"/>
<organism evidence="2 3">
    <name type="scientific">Microdochium bolleyi</name>
    <dbReference type="NCBI Taxonomy" id="196109"/>
    <lineage>
        <taxon>Eukaryota</taxon>
        <taxon>Fungi</taxon>
        <taxon>Dikarya</taxon>
        <taxon>Ascomycota</taxon>
        <taxon>Pezizomycotina</taxon>
        <taxon>Sordariomycetes</taxon>
        <taxon>Xylariomycetidae</taxon>
        <taxon>Xylariales</taxon>
        <taxon>Microdochiaceae</taxon>
        <taxon>Microdochium</taxon>
    </lineage>
</organism>
<dbReference type="CDD" id="cd03443">
    <property type="entry name" value="PaaI_thioesterase"/>
    <property type="match status" value="1"/>
</dbReference>
<evidence type="ECO:0000313" key="2">
    <source>
        <dbReference type="EMBL" id="KXJ85612.1"/>
    </source>
</evidence>
<keyword evidence="3" id="KW-1185">Reference proteome</keyword>
<dbReference type="InterPro" id="IPR029069">
    <property type="entry name" value="HotDog_dom_sf"/>
</dbReference>
<dbReference type="PANTHER" id="PTHR47260:SF6">
    <property type="entry name" value="THIOESTERASE DOMAIN-CONTAINING PROTEIN"/>
    <property type="match status" value="1"/>
</dbReference>
<dbReference type="AlphaFoldDB" id="A0A136IKX8"/>
<name>A0A136IKX8_9PEZI</name>
<feature type="domain" description="Thioesterase" evidence="1">
    <location>
        <begin position="130"/>
        <end position="208"/>
    </location>
</feature>